<sequence length="270" mass="30215">MLNQIYETCEYIIKKTNFNPEFGVVLGSGLGNFVDDINIEFTLPYSEIPNFPVSTVSGHKGALIFGTINNKKVVAMQGRFHYYEGYNMKEVTFPIRVMKQLGISKLIVSNASGGVNSNYKVGSIVLIKDHVNMLPEHPLRGFNDDRLGPRFVNMSEPYSLKMIKKVKEIAQKLNIEVEEGVYIALQGPTYETLSEYKMIKNIGGDCVGMSTVPEVIVARHMNLETFGISVITDMGTENNIVEVSHEEVLKAAKMAEPKVRALIKELIINY</sequence>
<dbReference type="GO" id="GO:0009116">
    <property type="term" value="P:nucleoside metabolic process"/>
    <property type="evidence" value="ECO:0007669"/>
    <property type="project" value="InterPro"/>
</dbReference>
<dbReference type="InterPro" id="IPR035994">
    <property type="entry name" value="Nucleoside_phosphorylase_sf"/>
</dbReference>
<dbReference type="SUPFAM" id="SSF53167">
    <property type="entry name" value="Purine and uridine phosphorylases"/>
    <property type="match status" value="1"/>
</dbReference>
<dbReference type="InterPro" id="IPR018099">
    <property type="entry name" value="Purine_phosphorylase-2_CS"/>
</dbReference>
<dbReference type="RefSeq" id="WP_091468186.1">
    <property type="nucleotide sequence ID" value="NZ_FOEI01000005.1"/>
</dbReference>
<feature type="domain" description="Nucleoside phosphorylase" evidence="8">
    <location>
        <begin position="22"/>
        <end position="267"/>
    </location>
</feature>
<evidence type="ECO:0000256" key="2">
    <source>
        <dbReference type="ARBA" id="ARBA00006751"/>
    </source>
</evidence>
<dbReference type="PANTHER" id="PTHR11904">
    <property type="entry name" value="METHYLTHIOADENOSINE/PURINE NUCLEOSIDE PHOSPHORYLASE"/>
    <property type="match status" value="1"/>
</dbReference>
<evidence type="ECO:0000256" key="1">
    <source>
        <dbReference type="ARBA" id="ARBA00005058"/>
    </source>
</evidence>
<dbReference type="OrthoDB" id="1523230at2"/>
<dbReference type="NCBIfam" id="TIGR01700">
    <property type="entry name" value="PNPH"/>
    <property type="match status" value="1"/>
</dbReference>
<keyword evidence="4" id="KW-0597">Phosphoprotein</keyword>
<protein>
    <recommendedName>
        <fullName evidence="7">Purine nucleoside phosphorylase</fullName>
        <ecNumber evidence="7">2.4.2.1</ecNumber>
    </recommendedName>
    <alternativeName>
        <fullName evidence="7">Inosine-guanosine phosphorylase</fullName>
    </alternativeName>
</protein>
<name>A0A1H9CPD6_9FLAO</name>
<dbReference type="PANTHER" id="PTHR11904:SF9">
    <property type="entry name" value="PURINE NUCLEOSIDE PHOSPHORYLASE-RELATED"/>
    <property type="match status" value="1"/>
</dbReference>
<dbReference type="Proteomes" id="UP000198648">
    <property type="component" value="Unassembled WGS sequence"/>
</dbReference>
<dbReference type="PIRSF" id="PIRSF000477">
    <property type="entry name" value="PurNPase"/>
    <property type="match status" value="1"/>
</dbReference>
<dbReference type="InterPro" id="IPR011268">
    <property type="entry name" value="Purine_phosphorylase"/>
</dbReference>
<gene>
    <name evidence="9" type="ORF">SAMN05444005_1058</name>
</gene>
<comment type="pathway">
    <text evidence="1 7">Purine metabolism; purine nucleoside salvage.</text>
</comment>
<dbReference type="Gene3D" id="3.40.50.1580">
    <property type="entry name" value="Nucleoside phosphorylase domain"/>
    <property type="match status" value="1"/>
</dbReference>
<evidence type="ECO:0000313" key="10">
    <source>
        <dbReference type="Proteomes" id="UP000198648"/>
    </source>
</evidence>
<accession>A0A1H9CPD6</accession>
<keyword evidence="10" id="KW-1185">Reference proteome</keyword>
<dbReference type="Pfam" id="PF01048">
    <property type="entry name" value="PNP_UDP_1"/>
    <property type="match status" value="1"/>
</dbReference>
<organism evidence="9 10">
    <name type="scientific">Flavobacterium urocaniciphilum</name>
    <dbReference type="NCBI Taxonomy" id="1299341"/>
    <lineage>
        <taxon>Bacteria</taxon>
        <taxon>Pseudomonadati</taxon>
        <taxon>Bacteroidota</taxon>
        <taxon>Flavobacteriia</taxon>
        <taxon>Flavobacteriales</taxon>
        <taxon>Flavobacteriaceae</taxon>
        <taxon>Flavobacterium</taxon>
    </lineage>
</organism>
<dbReference type="GO" id="GO:0005737">
    <property type="term" value="C:cytoplasm"/>
    <property type="evidence" value="ECO:0007669"/>
    <property type="project" value="TreeGrafter"/>
</dbReference>
<dbReference type="NCBIfam" id="TIGR01697">
    <property type="entry name" value="PNPH-PUNA-XAPA"/>
    <property type="match status" value="1"/>
</dbReference>
<dbReference type="AlphaFoldDB" id="A0A1H9CPD6"/>
<dbReference type="GO" id="GO:0004731">
    <property type="term" value="F:purine-nucleoside phosphorylase activity"/>
    <property type="evidence" value="ECO:0007669"/>
    <property type="project" value="UniProtKB-EC"/>
</dbReference>
<dbReference type="NCBIfam" id="NF006054">
    <property type="entry name" value="PRK08202.1"/>
    <property type="match status" value="1"/>
</dbReference>
<comment type="similarity">
    <text evidence="2 7">Belongs to the PNP/MTAP phosphorylase family.</text>
</comment>
<evidence type="ECO:0000259" key="8">
    <source>
        <dbReference type="Pfam" id="PF01048"/>
    </source>
</evidence>
<evidence type="ECO:0000256" key="7">
    <source>
        <dbReference type="PIRNR" id="PIRNR000477"/>
    </source>
</evidence>
<evidence type="ECO:0000313" key="9">
    <source>
        <dbReference type="EMBL" id="SEQ03076.1"/>
    </source>
</evidence>
<dbReference type="InterPro" id="IPR000845">
    <property type="entry name" value="Nucleoside_phosphorylase_d"/>
</dbReference>
<comment type="function">
    <text evidence="7">The purine nucleoside phosphorylases catalyze the phosphorolytic breakdown of the N-glycosidic bond in the beta-(deoxy)ribonucleoside molecules, with the formation of the corresponding free purine bases and pentose-1-phosphate.</text>
</comment>
<proteinExistence type="inferred from homology"/>
<keyword evidence="5 7" id="KW-0328">Glycosyltransferase</keyword>
<dbReference type="STRING" id="1299341.SAMN05444005_1058"/>
<evidence type="ECO:0000256" key="5">
    <source>
        <dbReference type="ARBA" id="ARBA00022676"/>
    </source>
</evidence>
<dbReference type="UniPathway" id="UPA00606"/>
<comment type="subunit">
    <text evidence="3">Homotrimer.</text>
</comment>
<evidence type="ECO:0000256" key="6">
    <source>
        <dbReference type="ARBA" id="ARBA00022679"/>
    </source>
</evidence>
<keyword evidence="6 7" id="KW-0808">Transferase</keyword>
<dbReference type="EC" id="2.4.2.1" evidence="7"/>
<dbReference type="InterPro" id="IPR011270">
    <property type="entry name" value="Pur_Nuc_Pase_Ino/Guo-sp"/>
</dbReference>
<evidence type="ECO:0000256" key="4">
    <source>
        <dbReference type="ARBA" id="ARBA00022553"/>
    </source>
</evidence>
<dbReference type="PROSITE" id="PS01240">
    <property type="entry name" value="PNP_MTAP_2"/>
    <property type="match status" value="1"/>
</dbReference>
<reference evidence="9 10" key="1">
    <citation type="submission" date="2016-10" db="EMBL/GenBank/DDBJ databases">
        <authorList>
            <person name="de Groot N.N."/>
        </authorList>
    </citation>
    <scope>NUCLEOTIDE SEQUENCE [LARGE SCALE GENOMIC DNA]</scope>
    <source>
        <strain evidence="9 10">DSM 27078</strain>
    </source>
</reference>
<dbReference type="EMBL" id="FOEI01000005">
    <property type="protein sequence ID" value="SEQ03076.1"/>
    <property type="molecule type" value="Genomic_DNA"/>
</dbReference>
<evidence type="ECO:0000256" key="3">
    <source>
        <dbReference type="ARBA" id="ARBA00011233"/>
    </source>
</evidence>
<dbReference type="FunFam" id="3.40.50.1580:FF:000010">
    <property type="entry name" value="Purine nucleoside phosphorylase"/>
    <property type="match status" value="1"/>
</dbReference>
<dbReference type="CDD" id="cd09009">
    <property type="entry name" value="PNP-EcPNPII_like"/>
    <property type="match status" value="1"/>
</dbReference>